<keyword evidence="3" id="KW-1185">Reference proteome</keyword>
<dbReference type="EMBL" id="LSRX01006295">
    <property type="protein sequence ID" value="OLP73129.1"/>
    <property type="molecule type" value="Genomic_DNA"/>
</dbReference>
<name>A0A1Q9BR27_SYMMI</name>
<feature type="compositionally biased region" description="Gly residues" evidence="1">
    <location>
        <begin position="94"/>
        <end position="103"/>
    </location>
</feature>
<organism evidence="2 3">
    <name type="scientific">Symbiodinium microadriaticum</name>
    <name type="common">Dinoflagellate</name>
    <name type="synonym">Zooxanthella microadriatica</name>
    <dbReference type="NCBI Taxonomy" id="2951"/>
    <lineage>
        <taxon>Eukaryota</taxon>
        <taxon>Sar</taxon>
        <taxon>Alveolata</taxon>
        <taxon>Dinophyceae</taxon>
        <taxon>Suessiales</taxon>
        <taxon>Symbiodiniaceae</taxon>
        <taxon>Symbiodinium</taxon>
    </lineage>
</organism>
<comment type="caution">
    <text evidence="2">The sequence shown here is derived from an EMBL/GenBank/DDBJ whole genome shotgun (WGS) entry which is preliminary data.</text>
</comment>
<sequence>DSNSASKVLATRDRHEYETETCPDLRSIAKDLPPSSQTESAKTVIDRAMVPQRGFTRIFCPSSRTTTTPSNPLCADEDEDEEEESTSESPEGSGAAGAEGGGSEAVADGADEKAEMSSTGNLE</sequence>
<evidence type="ECO:0000313" key="3">
    <source>
        <dbReference type="Proteomes" id="UP000186817"/>
    </source>
</evidence>
<feature type="region of interest" description="Disordered" evidence="1">
    <location>
        <begin position="1"/>
        <end position="123"/>
    </location>
</feature>
<feature type="compositionally biased region" description="Acidic residues" evidence="1">
    <location>
        <begin position="75"/>
        <end position="86"/>
    </location>
</feature>
<feature type="compositionally biased region" description="Low complexity" evidence="1">
    <location>
        <begin position="61"/>
        <end position="72"/>
    </location>
</feature>
<gene>
    <name evidence="2" type="ORF">AK812_SmicGene47760</name>
</gene>
<protein>
    <submittedName>
        <fullName evidence="2">Uncharacterized protein</fullName>
    </submittedName>
</protein>
<proteinExistence type="predicted"/>
<dbReference type="AlphaFoldDB" id="A0A1Q9BR27"/>
<evidence type="ECO:0000313" key="2">
    <source>
        <dbReference type="EMBL" id="OLP73129.1"/>
    </source>
</evidence>
<reference evidence="2 3" key="1">
    <citation type="submission" date="2016-02" db="EMBL/GenBank/DDBJ databases">
        <title>Genome analysis of coral dinoflagellate symbionts highlights evolutionary adaptations to a symbiotic lifestyle.</title>
        <authorList>
            <person name="Aranda M."/>
            <person name="Li Y."/>
            <person name="Liew Y.J."/>
            <person name="Baumgarten S."/>
            <person name="Simakov O."/>
            <person name="Wilson M."/>
            <person name="Piel J."/>
            <person name="Ashoor H."/>
            <person name="Bougouffa S."/>
            <person name="Bajic V.B."/>
            <person name="Ryu T."/>
            <person name="Ravasi T."/>
            <person name="Bayer T."/>
            <person name="Micklem G."/>
            <person name="Kim H."/>
            <person name="Bhak J."/>
            <person name="Lajeunesse T.C."/>
            <person name="Voolstra C.R."/>
        </authorList>
    </citation>
    <scope>NUCLEOTIDE SEQUENCE [LARGE SCALE GENOMIC DNA]</scope>
    <source>
        <strain evidence="2 3">CCMP2467</strain>
    </source>
</reference>
<accession>A0A1Q9BR27</accession>
<dbReference type="Proteomes" id="UP000186817">
    <property type="component" value="Unassembled WGS sequence"/>
</dbReference>
<evidence type="ECO:0000256" key="1">
    <source>
        <dbReference type="SAM" id="MobiDB-lite"/>
    </source>
</evidence>
<feature type="non-terminal residue" evidence="2">
    <location>
        <position position="1"/>
    </location>
</feature>